<dbReference type="AlphaFoldDB" id="A0A5M8P208"/>
<reference evidence="1 2" key="1">
    <citation type="submission" date="2019-03" db="EMBL/GenBank/DDBJ databases">
        <title>Single cell metagenomics reveals metabolic interactions within the superorganism composed of flagellate Streblomastix strix and complex community of Bacteroidetes bacteria on its surface.</title>
        <authorList>
            <person name="Treitli S.C."/>
            <person name="Kolisko M."/>
            <person name="Husnik F."/>
            <person name="Keeling P."/>
            <person name="Hampl V."/>
        </authorList>
    </citation>
    <scope>NUCLEOTIDE SEQUENCE [LARGE SCALE GENOMIC DNA]</scope>
    <source>
        <strain evidence="1">St1</strain>
    </source>
</reference>
<dbReference type="PANTHER" id="PTHR30595:SF6">
    <property type="entry name" value="SCHLAFEN ALBA-2 DOMAIN-CONTAINING PROTEIN"/>
    <property type="match status" value="1"/>
</dbReference>
<sequence length="186" mass="21395">MNGKHILVLWCPAGDNRSYTAPLTLGNAAQRQSYVRVASRSIVAQGETLRRLQKLTARIPFDDRINQTATIQDFDLGLIQAFLQEVKSDLYEESKHISLTNLTRSMLIAKGSAEDLRPVNVGLLFFSKEPERFFSRSWIEVVWHRDDVGDNFTEHYFKGALHKQLRDALSFIKTNIIREHVKKVPR</sequence>
<dbReference type="Proteomes" id="UP000324575">
    <property type="component" value="Unassembled WGS sequence"/>
</dbReference>
<comment type="caution">
    <text evidence="1">The sequence shown here is derived from an EMBL/GenBank/DDBJ whole genome shotgun (WGS) entry which is preliminary data.</text>
</comment>
<protein>
    <submittedName>
        <fullName evidence="1">Uncharacterized protein</fullName>
    </submittedName>
</protein>
<proteinExistence type="predicted"/>
<evidence type="ECO:0000313" key="2">
    <source>
        <dbReference type="Proteomes" id="UP000324575"/>
    </source>
</evidence>
<gene>
    <name evidence="1" type="ORF">EZS26_001293</name>
</gene>
<dbReference type="PANTHER" id="PTHR30595">
    <property type="entry name" value="GLPR-RELATED TRANSCRIPTIONAL REPRESSOR"/>
    <property type="match status" value="1"/>
</dbReference>
<evidence type="ECO:0000313" key="1">
    <source>
        <dbReference type="EMBL" id="KAA6302461.1"/>
    </source>
</evidence>
<dbReference type="EMBL" id="SNRX01000007">
    <property type="protein sequence ID" value="KAA6302461.1"/>
    <property type="molecule type" value="Genomic_DNA"/>
</dbReference>
<organism evidence="1 2">
    <name type="scientific">Candidatus Ordinivivax streblomastigis</name>
    <dbReference type="NCBI Taxonomy" id="2540710"/>
    <lineage>
        <taxon>Bacteria</taxon>
        <taxon>Pseudomonadati</taxon>
        <taxon>Bacteroidota</taxon>
        <taxon>Bacteroidia</taxon>
        <taxon>Bacteroidales</taxon>
        <taxon>Candidatus Ordinivivax</taxon>
    </lineage>
</organism>
<accession>A0A5M8P208</accession>
<name>A0A5M8P208_9BACT</name>